<dbReference type="Gene3D" id="3.20.20.410">
    <property type="entry name" value="Protein of unknown function UPF0759"/>
    <property type="match status" value="1"/>
</dbReference>
<evidence type="ECO:0000313" key="2">
    <source>
        <dbReference type="Proteomes" id="UP001162834"/>
    </source>
</evidence>
<gene>
    <name evidence="1" type="ORF">DSM104329_02082</name>
</gene>
<keyword evidence="2" id="KW-1185">Reference proteome</keyword>
<dbReference type="InterPro" id="IPR036520">
    <property type="entry name" value="UPF0759_sf"/>
</dbReference>
<dbReference type="Pfam" id="PF01904">
    <property type="entry name" value="DUF72"/>
    <property type="match status" value="1"/>
</dbReference>
<accession>A0A9E6XWD5</accession>
<dbReference type="Proteomes" id="UP001162834">
    <property type="component" value="Chromosome"/>
</dbReference>
<evidence type="ECO:0000313" key="1">
    <source>
        <dbReference type="EMBL" id="UGS35687.1"/>
    </source>
</evidence>
<sequence>MGAISVGTSSWADPGFVEEWYPPGLPARERLPWYAQHFDAVEVNSTFYALPAPRTVARWAQCTGEGFTFDVKLHRLLSRHAAPPSSLPKDLRDDVAVTGKRPRVVLDAELEREMARRTLDAFEPLITAGRLTSLLLQLTPAFKPGAHQLAELEDLVDALTPLRLAIELRHPGWLDPGRVEATLAWFEHAGAAFVCVDAPQVKAPTALPPIDVVTRADLAYLRAHGRNAEGYTRGRSVAERFGYRYSDDELREIGQRARELAAEAAEVRLMFNNNRGSDAPVAAERMRELLDV</sequence>
<dbReference type="AlphaFoldDB" id="A0A9E6XWD5"/>
<dbReference type="InterPro" id="IPR002763">
    <property type="entry name" value="DUF72"/>
</dbReference>
<evidence type="ECO:0008006" key="3">
    <source>
        <dbReference type="Google" id="ProtNLM"/>
    </source>
</evidence>
<dbReference type="RefSeq" id="WP_259315369.1">
    <property type="nucleotide sequence ID" value="NZ_CP087164.1"/>
</dbReference>
<protein>
    <recommendedName>
        <fullName evidence="3">DUF72 domain-containing protein</fullName>
    </recommendedName>
</protein>
<reference evidence="1" key="1">
    <citation type="journal article" date="2022" name="Int. J. Syst. Evol. Microbiol.">
        <title>Pseudomonas aegrilactucae sp. nov. and Pseudomonas morbosilactucae sp. nov., pathogens causing bacterial rot of lettuce in Japan.</title>
        <authorList>
            <person name="Sawada H."/>
            <person name="Fujikawa T."/>
            <person name="Satou M."/>
        </authorList>
    </citation>
    <scope>NUCLEOTIDE SEQUENCE</scope>
    <source>
        <strain evidence="1">0166_1</strain>
    </source>
</reference>
<dbReference type="SUPFAM" id="SSF117396">
    <property type="entry name" value="TM1631-like"/>
    <property type="match status" value="1"/>
</dbReference>
<dbReference type="PANTHER" id="PTHR30348:SF13">
    <property type="entry name" value="UPF0759 PROTEIN YUNF"/>
    <property type="match status" value="1"/>
</dbReference>
<organism evidence="1 2">
    <name type="scientific">Capillimicrobium parvum</name>
    <dbReference type="NCBI Taxonomy" id="2884022"/>
    <lineage>
        <taxon>Bacteria</taxon>
        <taxon>Bacillati</taxon>
        <taxon>Actinomycetota</taxon>
        <taxon>Thermoleophilia</taxon>
        <taxon>Solirubrobacterales</taxon>
        <taxon>Capillimicrobiaceae</taxon>
        <taxon>Capillimicrobium</taxon>
    </lineage>
</organism>
<dbReference type="PANTHER" id="PTHR30348">
    <property type="entry name" value="UNCHARACTERIZED PROTEIN YECE"/>
    <property type="match status" value="1"/>
</dbReference>
<dbReference type="EMBL" id="CP087164">
    <property type="protein sequence ID" value="UGS35687.1"/>
    <property type="molecule type" value="Genomic_DNA"/>
</dbReference>
<proteinExistence type="predicted"/>
<name>A0A9E6XWD5_9ACTN</name>
<dbReference type="KEGG" id="sbae:DSM104329_02082"/>